<evidence type="ECO:0000313" key="4">
    <source>
        <dbReference type="Proteomes" id="UP000239068"/>
    </source>
</evidence>
<comment type="similarity">
    <text evidence="1 2">Belongs to the ArsC family.</text>
</comment>
<dbReference type="Proteomes" id="UP000239068">
    <property type="component" value="Unassembled WGS sequence"/>
</dbReference>
<dbReference type="OrthoDB" id="1434620at2"/>
<name>A0A2S7WF58_9FLAO</name>
<dbReference type="InterPro" id="IPR036249">
    <property type="entry name" value="Thioredoxin-like_sf"/>
</dbReference>
<dbReference type="RefSeq" id="WP_105021581.1">
    <property type="nucleotide sequence ID" value="NZ_MSCM01000002.1"/>
</dbReference>
<dbReference type="PROSITE" id="PS51353">
    <property type="entry name" value="ARSC"/>
    <property type="match status" value="1"/>
</dbReference>
<reference evidence="3 4" key="1">
    <citation type="submission" date="2016-12" db="EMBL/GenBank/DDBJ databases">
        <title>Trade-off between light-utilization and light-protection in marine flavobacteria.</title>
        <authorList>
            <person name="Kumagai Y."/>
            <person name="Yoshizawa S."/>
            <person name="Kogure K."/>
            <person name="Iwasaki W."/>
        </authorList>
    </citation>
    <scope>NUCLEOTIDE SEQUENCE [LARGE SCALE GENOMIC DNA]</scope>
    <source>
        <strain evidence="3 4">ATCC 43844</strain>
    </source>
</reference>
<organism evidence="3 4">
    <name type="scientific">Polaribacter glomeratus</name>
    <dbReference type="NCBI Taxonomy" id="102"/>
    <lineage>
        <taxon>Bacteria</taxon>
        <taxon>Pseudomonadati</taxon>
        <taxon>Bacteroidota</taxon>
        <taxon>Flavobacteriia</taxon>
        <taxon>Flavobacteriales</taxon>
        <taxon>Flavobacteriaceae</taxon>
    </lineage>
</organism>
<dbReference type="Pfam" id="PF03960">
    <property type="entry name" value="ArsC"/>
    <property type="match status" value="1"/>
</dbReference>
<comment type="caution">
    <text evidence="3">The sequence shown here is derived from an EMBL/GenBank/DDBJ whole genome shotgun (WGS) entry which is preliminary data.</text>
</comment>
<proteinExistence type="inferred from homology"/>
<dbReference type="SUPFAM" id="SSF52833">
    <property type="entry name" value="Thioredoxin-like"/>
    <property type="match status" value="1"/>
</dbReference>
<dbReference type="AlphaFoldDB" id="A0A2S7WF58"/>
<dbReference type="EMBL" id="MSCM01000002">
    <property type="protein sequence ID" value="PQJ76269.1"/>
    <property type="molecule type" value="Genomic_DNA"/>
</dbReference>
<accession>A0A2S7WF58</accession>
<evidence type="ECO:0000256" key="1">
    <source>
        <dbReference type="ARBA" id="ARBA00007198"/>
    </source>
</evidence>
<keyword evidence="4" id="KW-1185">Reference proteome</keyword>
<protein>
    <recommendedName>
        <fullName evidence="5">Arsenate reductase</fullName>
    </recommendedName>
</protein>
<sequence>MIFANTDKEITLIYNSDDHIGQQIMAYAQTENIPIHDIDLKHRTLTPTQWAELASRIQVHVRELVNTESPNFSHKFGQVDQFSDEDWLKLLAHNPNILKAPIVMKGDKVSMMSNPQEMLYFVK</sequence>
<evidence type="ECO:0008006" key="5">
    <source>
        <dbReference type="Google" id="ProtNLM"/>
    </source>
</evidence>
<evidence type="ECO:0000313" key="3">
    <source>
        <dbReference type="EMBL" id="PQJ76269.1"/>
    </source>
</evidence>
<dbReference type="InterPro" id="IPR006660">
    <property type="entry name" value="Arsenate_reductase-like"/>
</dbReference>
<dbReference type="Gene3D" id="3.40.30.10">
    <property type="entry name" value="Glutaredoxin"/>
    <property type="match status" value="1"/>
</dbReference>
<evidence type="ECO:0000256" key="2">
    <source>
        <dbReference type="PROSITE-ProRule" id="PRU01282"/>
    </source>
</evidence>
<gene>
    <name evidence="3" type="ORF">BTO16_10120</name>
</gene>